<dbReference type="Gene3D" id="1.10.630.10">
    <property type="entry name" value="Cytochrome P450"/>
    <property type="match status" value="1"/>
</dbReference>
<keyword evidence="1 3" id="KW-0479">Metal-binding</keyword>
<dbReference type="PRINTS" id="PR00463">
    <property type="entry name" value="EP450I"/>
</dbReference>
<reference evidence="4 5" key="1">
    <citation type="submission" date="2020-06" db="EMBL/GenBank/DDBJ databases">
        <title>Transcriptomic and genomic resources for Thalictrum thalictroides and T. hernandezii: Facilitating candidate gene discovery in an emerging model plant lineage.</title>
        <authorList>
            <person name="Arias T."/>
            <person name="Riano-Pachon D.M."/>
            <person name="Di Stilio V.S."/>
        </authorList>
    </citation>
    <scope>NUCLEOTIDE SEQUENCE [LARGE SCALE GENOMIC DNA]</scope>
    <source>
        <strain evidence="5">cv. WT478/WT964</strain>
        <tissue evidence="4">Leaves</tissue>
    </source>
</reference>
<dbReference type="Gene3D" id="3.40.50.150">
    <property type="entry name" value="Vaccinia Virus protein VP39"/>
    <property type="match status" value="1"/>
</dbReference>
<dbReference type="GO" id="GO:0004497">
    <property type="term" value="F:monooxygenase activity"/>
    <property type="evidence" value="ECO:0007669"/>
    <property type="project" value="InterPro"/>
</dbReference>
<dbReference type="Proteomes" id="UP000554482">
    <property type="component" value="Unassembled WGS sequence"/>
</dbReference>
<dbReference type="Pfam" id="PF03492">
    <property type="entry name" value="Methyltransf_7"/>
    <property type="match status" value="1"/>
</dbReference>
<evidence type="ECO:0000313" key="4">
    <source>
        <dbReference type="EMBL" id="KAF5199808.1"/>
    </source>
</evidence>
<feature type="binding site" description="axial binding residue" evidence="3">
    <location>
        <position position="753"/>
    </location>
    <ligand>
        <name>heme</name>
        <dbReference type="ChEBI" id="CHEBI:30413"/>
    </ligand>
    <ligandPart>
        <name>Fe</name>
        <dbReference type="ChEBI" id="CHEBI:18248"/>
    </ligandPart>
</feature>
<name>A0A7J6WSI8_THATH</name>
<protein>
    <submittedName>
        <fullName evidence="4">Cytochrome p450</fullName>
    </submittedName>
</protein>
<dbReference type="SUPFAM" id="SSF53335">
    <property type="entry name" value="S-adenosyl-L-methionine-dependent methyltransferases"/>
    <property type="match status" value="1"/>
</dbReference>
<dbReference type="InterPro" id="IPR042086">
    <property type="entry name" value="MeTrfase_capping"/>
</dbReference>
<dbReference type="InterPro" id="IPR029063">
    <property type="entry name" value="SAM-dependent_MTases_sf"/>
</dbReference>
<dbReference type="GO" id="GO:0005506">
    <property type="term" value="F:iron ion binding"/>
    <property type="evidence" value="ECO:0007669"/>
    <property type="project" value="InterPro"/>
</dbReference>
<evidence type="ECO:0000256" key="3">
    <source>
        <dbReference type="PIRSR" id="PIRSR602401-1"/>
    </source>
</evidence>
<dbReference type="AlphaFoldDB" id="A0A7J6WSI8"/>
<dbReference type="InterPro" id="IPR036396">
    <property type="entry name" value="Cyt_P450_sf"/>
</dbReference>
<evidence type="ECO:0000256" key="2">
    <source>
        <dbReference type="ARBA" id="ARBA00022842"/>
    </source>
</evidence>
<dbReference type="Gene3D" id="1.10.1200.270">
    <property type="entry name" value="Methyltransferase, alpha-helical capping domain"/>
    <property type="match status" value="1"/>
</dbReference>
<evidence type="ECO:0000313" key="5">
    <source>
        <dbReference type="Proteomes" id="UP000554482"/>
    </source>
</evidence>
<dbReference type="PRINTS" id="PR00385">
    <property type="entry name" value="P450"/>
</dbReference>
<comment type="caution">
    <text evidence="4">The sequence shown here is derived from an EMBL/GenBank/DDBJ whole genome shotgun (WGS) entry which is preliminary data.</text>
</comment>
<keyword evidence="3" id="KW-0408">Iron</keyword>
<keyword evidence="3" id="KW-0349">Heme</keyword>
<accession>A0A7J6WSI8</accession>
<dbReference type="OrthoDB" id="2789670at2759"/>
<evidence type="ECO:0000256" key="1">
    <source>
        <dbReference type="ARBA" id="ARBA00022723"/>
    </source>
</evidence>
<dbReference type="PROSITE" id="PS00086">
    <property type="entry name" value="CYTOCHROME_P450"/>
    <property type="match status" value="1"/>
</dbReference>
<dbReference type="InterPro" id="IPR017972">
    <property type="entry name" value="Cyt_P450_CS"/>
</dbReference>
<organism evidence="4 5">
    <name type="scientific">Thalictrum thalictroides</name>
    <name type="common">Rue-anemone</name>
    <name type="synonym">Anemone thalictroides</name>
    <dbReference type="NCBI Taxonomy" id="46969"/>
    <lineage>
        <taxon>Eukaryota</taxon>
        <taxon>Viridiplantae</taxon>
        <taxon>Streptophyta</taxon>
        <taxon>Embryophyta</taxon>
        <taxon>Tracheophyta</taxon>
        <taxon>Spermatophyta</taxon>
        <taxon>Magnoliopsida</taxon>
        <taxon>Ranunculales</taxon>
        <taxon>Ranunculaceae</taxon>
        <taxon>Thalictroideae</taxon>
        <taxon>Thalictrum</taxon>
    </lineage>
</organism>
<dbReference type="InterPro" id="IPR005299">
    <property type="entry name" value="MeTrfase_7"/>
</dbReference>
<dbReference type="InterPro" id="IPR001128">
    <property type="entry name" value="Cyt_P450"/>
</dbReference>
<dbReference type="InterPro" id="IPR002401">
    <property type="entry name" value="Cyt_P450_E_grp-I"/>
</dbReference>
<dbReference type="EMBL" id="JABWDY010011414">
    <property type="protein sequence ID" value="KAF5199808.1"/>
    <property type="molecule type" value="Genomic_DNA"/>
</dbReference>
<dbReference type="GO" id="GO:0016705">
    <property type="term" value="F:oxidoreductase activity, acting on paired donors, with incorporation or reduction of molecular oxygen"/>
    <property type="evidence" value="ECO:0007669"/>
    <property type="project" value="InterPro"/>
</dbReference>
<keyword evidence="5" id="KW-1185">Reference proteome</keyword>
<gene>
    <name evidence="4" type="ORF">FRX31_010607</name>
</gene>
<dbReference type="Pfam" id="PF00067">
    <property type="entry name" value="p450"/>
    <property type="match status" value="1"/>
</dbReference>
<dbReference type="SUPFAM" id="SSF48264">
    <property type="entry name" value="Cytochrome P450"/>
    <property type="match status" value="1"/>
</dbReference>
<dbReference type="GO" id="GO:0020037">
    <property type="term" value="F:heme binding"/>
    <property type="evidence" value="ECO:0007669"/>
    <property type="project" value="InterPro"/>
</dbReference>
<dbReference type="GO" id="GO:0044550">
    <property type="term" value="P:secondary metabolite biosynthetic process"/>
    <property type="evidence" value="ECO:0007669"/>
    <property type="project" value="UniProtKB-ARBA"/>
</dbReference>
<dbReference type="CDD" id="cd11043">
    <property type="entry name" value="CYP90-like"/>
    <property type="match status" value="1"/>
</dbReference>
<keyword evidence="2" id="KW-0460">Magnesium</keyword>
<sequence length="808" mass="91797">MDVERVFHMKEGVGEKSYARNSSLQKKAIDMVKHITIETILDLYLTTSPQNLSIADLGCSSGPNTLSVIKEIINAVKGTSRKIRRPVPEFRVSLNDLPSNDFNSIFMALPDLYQELGKDQRRENSSLIFISAIPGSFYGRLFPSSSQHFIHSSYSLHWLSKVPPMLYDKEGKSINKGKVYISEESSPMVSEAYLAQYQDDFALFLRSRSEELIPGGRMVLVFLGRQGCDHSDRGNSFLWELLSQSLAIMVAQGQIEREKLDSYDVHFYAPSKEEIEDEVIKEGSFTIDCLEMFEIERDESHVARSYGSTVTTTVRAIQETMICHHFGEGIIDELFEIYGKLVDKELAKEDIRPITYISAKPTVKIPPGSLGLPFIGESLEFLAANNSNKGIYDFVQTRRLRYGNCFKTRILGKTHVFVSGTKSAKAVLSNDENFTKRYVRSMAELVGDQSLLCVSQEQHQLIRNRLSHLVSTESISKFIKHFDQMVLNSLANWEHRDVVNVLQDALKITFNGMCKMLMSLEDANELEKLQNDVAQICEAMLAFPLKLPGSRFYKGLKARRRVMDTLKIMMDTRRKGLEKYHDDFLQSLLEEEKTPCHDAPILTDTQIQENILTLIIAGQVTTASAVTWMVKYLDENQEIQEAIRHQQQKLSLKTPPGSSLTLEDLNEMPNAYKVVKESLRLASIVAWFPRIALKDCEVEGFKIKKGWIVNIDARAIHEDPSLYHDPTKFIPLRFDDELKPYSFLAFGTGGRTCLGMNLAKAMMTVFLHRLITTYRWKVIDSDVKLEKRALFARLRSGCPVSVTPLAPK</sequence>
<dbReference type="PANTHER" id="PTHR31009">
    <property type="entry name" value="S-ADENOSYL-L-METHIONINE:CARBOXYL METHYLTRANSFERASE FAMILY PROTEIN"/>
    <property type="match status" value="1"/>
</dbReference>
<comment type="cofactor">
    <cofactor evidence="3">
        <name>heme</name>
        <dbReference type="ChEBI" id="CHEBI:30413"/>
    </cofactor>
</comment>
<dbReference type="GO" id="GO:0008168">
    <property type="term" value="F:methyltransferase activity"/>
    <property type="evidence" value="ECO:0007669"/>
    <property type="project" value="InterPro"/>
</dbReference>
<proteinExistence type="predicted"/>